<accession>A0ABR3YKP6</accession>
<name>A0ABR3YKP6_9PEZI</name>
<organism evidence="1 2">
    <name type="scientific">Ceratocystis pirilliformis</name>
    <dbReference type="NCBI Taxonomy" id="259994"/>
    <lineage>
        <taxon>Eukaryota</taxon>
        <taxon>Fungi</taxon>
        <taxon>Dikarya</taxon>
        <taxon>Ascomycota</taxon>
        <taxon>Pezizomycotina</taxon>
        <taxon>Sordariomycetes</taxon>
        <taxon>Hypocreomycetidae</taxon>
        <taxon>Microascales</taxon>
        <taxon>Ceratocystidaceae</taxon>
        <taxon>Ceratocystis</taxon>
    </lineage>
</organism>
<keyword evidence="2" id="KW-1185">Reference proteome</keyword>
<evidence type="ECO:0000313" key="1">
    <source>
        <dbReference type="EMBL" id="KAL1888004.1"/>
    </source>
</evidence>
<reference evidence="1 2" key="1">
    <citation type="journal article" date="2024" name="IMA Fungus">
        <title>IMA Genome - F19 : A genome assembly and annotation guide to empower mycologists, including annotated draft genome sequences of Ceratocystis pirilliformis, Diaporthe australafricana, Fusarium ophioides, Paecilomyces lecythidis, and Sporothrix stenoceras.</title>
        <authorList>
            <person name="Aylward J."/>
            <person name="Wilson A.M."/>
            <person name="Visagie C.M."/>
            <person name="Spraker J."/>
            <person name="Barnes I."/>
            <person name="Buitendag C."/>
            <person name="Ceriani C."/>
            <person name="Del Mar Angel L."/>
            <person name="du Plessis D."/>
            <person name="Fuchs T."/>
            <person name="Gasser K."/>
            <person name="Kramer D."/>
            <person name="Li W."/>
            <person name="Munsamy K."/>
            <person name="Piso A."/>
            <person name="Price J.L."/>
            <person name="Sonnekus B."/>
            <person name="Thomas C."/>
            <person name="van der Nest A."/>
            <person name="van Dijk A."/>
            <person name="van Heerden A."/>
            <person name="van Vuuren N."/>
            <person name="Yilmaz N."/>
            <person name="Duong T.A."/>
            <person name="van der Merwe N.A."/>
            <person name="Wingfield M.J."/>
            <person name="Wingfield B.D."/>
        </authorList>
    </citation>
    <scope>NUCLEOTIDE SEQUENCE [LARGE SCALE GENOMIC DNA]</scope>
    <source>
        <strain evidence="1 2">CMW 12675</strain>
    </source>
</reference>
<proteinExistence type="predicted"/>
<comment type="caution">
    <text evidence="1">The sequence shown here is derived from an EMBL/GenBank/DDBJ whole genome shotgun (WGS) entry which is preliminary data.</text>
</comment>
<dbReference type="Proteomes" id="UP001583280">
    <property type="component" value="Unassembled WGS sequence"/>
</dbReference>
<sequence length="150" mass="16720">MPRKKIIDYERPGVQASVEMQTAAWLVTEENRQLRQLLLRFVYGKEIETYLEGGQVQTNKRQQRPGGAQMYCILPPETASVERPLPVDSLLPTLHRDPLQTECTVAASIPTDLHSSTYRDKAEPRSALSCTGPESCTVGNSRVFAFMGPA</sequence>
<gene>
    <name evidence="1" type="ORF">Cpir12675_006338</name>
</gene>
<evidence type="ECO:0000313" key="2">
    <source>
        <dbReference type="Proteomes" id="UP001583280"/>
    </source>
</evidence>
<protein>
    <submittedName>
        <fullName evidence="1">Uncharacterized protein</fullName>
    </submittedName>
</protein>
<dbReference type="EMBL" id="JAWDJO010000284">
    <property type="protein sequence ID" value="KAL1888004.1"/>
    <property type="molecule type" value="Genomic_DNA"/>
</dbReference>